<accession>A0A7Y0HT95</accession>
<sequence length="67" mass="7551">MVPRHSRVERRRRRNGRIAVMVLIVAAFLFAWSGVVGPVDYCKATVMDGSSPFTSVAQCRAYYESEV</sequence>
<comment type="caution">
    <text evidence="1">The sequence shown here is derived from an EMBL/GenBank/DDBJ whole genome shotgun (WGS) entry which is preliminary data.</text>
</comment>
<dbReference type="RefSeq" id="WP_169171939.1">
    <property type="nucleotide sequence ID" value="NZ_JAAIII010000003.1"/>
</dbReference>
<evidence type="ECO:0000313" key="1">
    <source>
        <dbReference type="EMBL" id="NMM93887.1"/>
    </source>
</evidence>
<dbReference type="Proteomes" id="UP000532194">
    <property type="component" value="Unassembled WGS sequence"/>
</dbReference>
<proteinExistence type="predicted"/>
<keyword evidence="2" id="KW-1185">Reference proteome</keyword>
<protein>
    <submittedName>
        <fullName evidence="1">Uncharacterized protein</fullName>
    </submittedName>
</protein>
<dbReference type="EMBL" id="JAAIII010000003">
    <property type="protein sequence ID" value="NMM93887.1"/>
    <property type="molecule type" value="Genomic_DNA"/>
</dbReference>
<reference evidence="1 2" key="1">
    <citation type="submission" date="2020-02" db="EMBL/GenBank/DDBJ databases">
        <title>Characterization of phylogenetic diversity of novel bifidobacterial species isolated in Czech ZOOs.</title>
        <authorList>
            <person name="Lugli G.A."/>
            <person name="Vera N.B."/>
            <person name="Ventura M."/>
        </authorList>
    </citation>
    <scope>NUCLEOTIDE SEQUENCE [LARGE SCALE GENOMIC DNA]</scope>
    <source>
        <strain evidence="1 2">DSM 109957</strain>
    </source>
</reference>
<organism evidence="1 2">
    <name type="scientific">Bifidobacterium oedipodis</name>
    <dbReference type="NCBI Taxonomy" id="2675322"/>
    <lineage>
        <taxon>Bacteria</taxon>
        <taxon>Bacillati</taxon>
        <taxon>Actinomycetota</taxon>
        <taxon>Actinomycetes</taxon>
        <taxon>Bifidobacteriales</taxon>
        <taxon>Bifidobacteriaceae</taxon>
        <taxon>Bifidobacterium</taxon>
    </lineage>
</organism>
<dbReference type="AlphaFoldDB" id="A0A7Y0HT95"/>
<evidence type="ECO:0000313" key="2">
    <source>
        <dbReference type="Proteomes" id="UP000532194"/>
    </source>
</evidence>
<gene>
    <name evidence="1" type="ORF">G1C95_1074</name>
</gene>
<name>A0A7Y0HT95_9BIFI</name>